<evidence type="ECO:0000313" key="4">
    <source>
        <dbReference type="EMBL" id="CAG5113535.1"/>
    </source>
</evidence>
<proteinExistence type="inferred from homology"/>
<feature type="region of interest" description="Disordered" evidence="2">
    <location>
        <begin position="1"/>
        <end position="135"/>
    </location>
</feature>
<feature type="compositionally biased region" description="Polar residues" evidence="2">
    <location>
        <begin position="20"/>
        <end position="30"/>
    </location>
</feature>
<dbReference type="InterPro" id="IPR009269">
    <property type="entry name" value="NKAP_C"/>
</dbReference>
<gene>
    <name evidence="4" type="ORF">OKIOD_LOCUS16398</name>
</gene>
<reference evidence="4 5" key="1">
    <citation type="submission" date="2021-04" db="EMBL/GenBank/DDBJ databases">
        <authorList>
            <person name="Bliznina A."/>
        </authorList>
    </citation>
    <scope>NUCLEOTIDE SEQUENCE [LARGE SCALE GENOMIC DNA]</scope>
</reference>
<organism evidence="4 5">
    <name type="scientific">Oikopleura dioica</name>
    <name type="common">Tunicate</name>
    <dbReference type="NCBI Taxonomy" id="34765"/>
    <lineage>
        <taxon>Eukaryota</taxon>
        <taxon>Metazoa</taxon>
        <taxon>Chordata</taxon>
        <taxon>Tunicata</taxon>
        <taxon>Appendicularia</taxon>
        <taxon>Copelata</taxon>
        <taxon>Oikopleuridae</taxon>
        <taxon>Oikopleura</taxon>
    </lineage>
</organism>
<feature type="compositionally biased region" description="Basic residues" evidence="2">
    <location>
        <begin position="109"/>
        <end position="131"/>
    </location>
</feature>
<comment type="similarity">
    <text evidence="1">Belongs to the NKAP family.</text>
</comment>
<evidence type="ECO:0000256" key="1">
    <source>
        <dbReference type="ARBA" id="ARBA00009313"/>
    </source>
</evidence>
<evidence type="ECO:0000259" key="3">
    <source>
        <dbReference type="Pfam" id="PF06047"/>
    </source>
</evidence>
<sequence>MVRSRSRSRSRERDTKSKPFHSSNPRSKVTNDFLDVRGKMRNSIFENGTDKAWGRSPSPISSDSDIEEHVKRRQKRKQYEAERQQAKKAALESQKVTISSDSDDDEKSKKSKKKKKKKDKKAKKEKKKKRSKVEYEDMWVENTGPSTDLVPIKKPRVESSLSIGPELPEAIKAAFETNMATKQAKPGQGVQLAEIIDEQSRIPRRGEVGHSEADIDHYENAGYIMSGNRHRRMEAVRLKKESQIYSVEEKRALQIYTRQERENKETAVIQQFKDMVNQRTLETKRKNAMNND</sequence>
<evidence type="ECO:0000256" key="2">
    <source>
        <dbReference type="SAM" id="MobiDB-lite"/>
    </source>
</evidence>
<keyword evidence="5" id="KW-1185">Reference proteome</keyword>
<dbReference type="EMBL" id="OU015567">
    <property type="protein sequence ID" value="CAG5113535.1"/>
    <property type="molecule type" value="Genomic_DNA"/>
</dbReference>
<feature type="domain" description="NF-kappa-B-activating protein C-terminal" evidence="3">
    <location>
        <begin position="182"/>
        <end position="277"/>
    </location>
</feature>
<accession>A0ABN7T961</accession>
<protein>
    <submittedName>
        <fullName evidence="4">Oidioi.mRNA.OKI2018_I69.chr2.g7633.t1.cds</fullName>
    </submittedName>
</protein>
<dbReference type="Proteomes" id="UP001158576">
    <property type="component" value="Chromosome 2"/>
</dbReference>
<dbReference type="PANTHER" id="PTHR13087">
    <property type="entry name" value="NF-KAPPA B ACTIVATING PROTEIN"/>
    <property type="match status" value="1"/>
</dbReference>
<evidence type="ECO:0000313" key="5">
    <source>
        <dbReference type="Proteomes" id="UP001158576"/>
    </source>
</evidence>
<dbReference type="Pfam" id="PF06047">
    <property type="entry name" value="Nkap_C"/>
    <property type="match status" value="1"/>
</dbReference>
<dbReference type="PANTHER" id="PTHR13087:SF0">
    <property type="entry name" value="NFKB ACTIVATING PROTEIN LIKE"/>
    <property type="match status" value="1"/>
</dbReference>
<name>A0ABN7T961_OIKDI</name>
<dbReference type="InterPro" id="IPR040466">
    <property type="entry name" value="NKAP"/>
</dbReference>